<dbReference type="EMBL" id="DXCC01000015">
    <property type="protein sequence ID" value="HIZ15198.1"/>
    <property type="molecule type" value="Genomic_DNA"/>
</dbReference>
<proteinExistence type="predicted"/>
<protein>
    <recommendedName>
        <fullName evidence="5">DUF3575 domain-containing protein</fullName>
    </recommendedName>
</protein>
<sequence>MLLRVTFFTVVLLVSATVQARTPYESTAHDRIVQTFRPELPALSDRLLPEEVLWMASPPGSRNELKLDPLPKRKEPKKPRQNSNVTKMRPVSSRPEPSVSPEVVWPRHSFSMLFGLEGNTLSNFAALIALEYTYRQAGNFEIGAQIQYEYGSQIEHSVKVMEVNYKEFPVFDGLSFRIGIGLGVWLYEDQGHWRGGGVGRLSMQWVLQISELLSFYCSPLLGVGPSHIDWLFGGPTAKGVIVSAEYVQIGLSFRF</sequence>
<evidence type="ECO:0008006" key="5">
    <source>
        <dbReference type="Google" id="ProtNLM"/>
    </source>
</evidence>
<evidence type="ECO:0000256" key="2">
    <source>
        <dbReference type="SAM" id="SignalP"/>
    </source>
</evidence>
<comment type="caution">
    <text evidence="3">The sequence shown here is derived from an EMBL/GenBank/DDBJ whole genome shotgun (WGS) entry which is preliminary data.</text>
</comment>
<keyword evidence="2" id="KW-0732">Signal</keyword>
<feature type="compositionally biased region" description="Basic and acidic residues" evidence="1">
    <location>
        <begin position="63"/>
        <end position="73"/>
    </location>
</feature>
<reference evidence="3" key="1">
    <citation type="journal article" date="2021" name="PeerJ">
        <title>Extensive microbial diversity within the chicken gut microbiome revealed by metagenomics and culture.</title>
        <authorList>
            <person name="Gilroy R."/>
            <person name="Ravi A."/>
            <person name="Getino M."/>
            <person name="Pursley I."/>
            <person name="Horton D.L."/>
            <person name="Alikhan N.F."/>
            <person name="Baker D."/>
            <person name="Gharbi K."/>
            <person name="Hall N."/>
            <person name="Watson M."/>
            <person name="Adriaenssens E.M."/>
            <person name="Foster-Nyarko E."/>
            <person name="Jarju S."/>
            <person name="Secka A."/>
            <person name="Antonio M."/>
            <person name="Oren A."/>
            <person name="Chaudhuri R.R."/>
            <person name="La Ragione R."/>
            <person name="Hildebrand F."/>
            <person name="Pallen M.J."/>
        </authorList>
    </citation>
    <scope>NUCLEOTIDE SEQUENCE</scope>
    <source>
        <strain evidence="3">ChiHjej11B10-19426</strain>
    </source>
</reference>
<reference evidence="3" key="2">
    <citation type="submission" date="2021-04" db="EMBL/GenBank/DDBJ databases">
        <authorList>
            <person name="Gilroy R."/>
        </authorList>
    </citation>
    <scope>NUCLEOTIDE SEQUENCE</scope>
    <source>
        <strain evidence="3">ChiHjej11B10-19426</strain>
    </source>
</reference>
<dbReference type="Proteomes" id="UP000824014">
    <property type="component" value="Unassembled WGS sequence"/>
</dbReference>
<gene>
    <name evidence="3" type="ORF">H9816_04740</name>
</gene>
<feature type="chain" id="PRO_5038854623" description="DUF3575 domain-containing protein" evidence="2">
    <location>
        <begin position="21"/>
        <end position="255"/>
    </location>
</feature>
<evidence type="ECO:0000313" key="3">
    <source>
        <dbReference type="EMBL" id="HIZ15198.1"/>
    </source>
</evidence>
<dbReference type="AlphaFoldDB" id="A0A9D2DDZ5"/>
<evidence type="ECO:0000313" key="4">
    <source>
        <dbReference type="Proteomes" id="UP000824014"/>
    </source>
</evidence>
<evidence type="ECO:0000256" key="1">
    <source>
        <dbReference type="SAM" id="MobiDB-lite"/>
    </source>
</evidence>
<organism evidence="3 4">
    <name type="scientific">Candidatus Tidjanibacter faecipullorum</name>
    <dbReference type="NCBI Taxonomy" id="2838766"/>
    <lineage>
        <taxon>Bacteria</taxon>
        <taxon>Pseudomonadati</taxon>
        <taxon>Bacteroidota</taxon>
        <taxon>Bacteroidia</taxon>
        <taxon>Bacteroidales</taxon>
        <taxon>Rikenellaceae</taxon>
        <taxon>Tidjanibacter</taxon>
    </lineage>
</organism>
<accession>A0A9D2DDZ5</accession>
<feature type="signal peptide" evidence="2">
    <location>
        <begin position="1"/>
        <end position="20"/>
    </location>
</feature>
<feature type="region of interest" description="Disordered" evidence="1">
    <location>
        <begin position="59"/>
        <end position="101"/>
    </location>
</feature>
<name>A0A9D2DDZ5_9BACT</name>
<feature type="compositionally biased region" description="Low complexity" evidence="1">
    <location>
        <begin position="89"/>
        <end position="101"/>
    </location>
</feature>